<dbReference type="Gene3D" id="1.20.120.1760">
    <property type="match status" value="1"/>
</dbReference>
<dbReference type="PROSITE" id="PS00379">
    <property type="entry name" value="CDP_ALCOHOL_P_TRANSF"/>
    <property type="match status" value="1"/>
</dbReference>
<accession>A0AAU8RP94</accession>
<comment type="similarity">
    <text evidence="2">Belongs to the CDP-alcohol phosphatidyltransferase class-I family.</text>
</comment>
<keyword evidence="3" id="KW-1133">Transmembrane helix</keyword>
<feature type="transmembrane region" description="Helical" evidence="3">
    <location>
        <begin position="116"/>
        <end position="133"/>
    </location>
</feature>
<evidence type="ECO:0000313" key="5">
    <source>
        <dbReference type="Proteomes" id="UP000030786"/>
    </source>
</evidence>
<dbReference type="RefSeq" id="WP_029445828.1">
    <property type="nucleotide sequence ID" value="NZ_CP009976.1"/>
</dbReference>
<feature type="transmembrane region" description="Helical" evidence="3">
    <location>
        <begin position="180"/>
        <end position="204"/>
    </location>
</feature>
<evidence type="ECO:0000313" key="4">
    <source>
        <dbReference type="EMBL" id="AIZ41986.1"/>
    </source>
</evidence>
<dbReference type="InterPro" id="IPR048254">
    <property type="entry name" value="CDP_ALCOHOL_P_TRANSF_CS"/>
</dbReference>
<dbReference type="GO" id="GO:0016020">
    <property type="term" value="C:membrane"/>
    <property type="evidence" value="ECO:0007669"/>
    <property type="project" value="InterPro"/>
</dbReference>
<evidence type="ECO:0000256" key="3">
    <source>
        <dbReference type="SAM" id="Phobius"/>
    </source>
</evidence>
<dbReference type="GO" id="GO:0008654">
    <property type="term" value="P:phospholipid biosynthetic process"/>
    <property type="evidence" value="ECO:0007669"/>
    <property type="project" value="InterPro"/>
</dbReference>
<feature type="transmembrane region" description="Helical" evidence="3">
    <location>
        <begin position="7"/>
        <end position="25"/>
    </location>
</feature>
<keyword evidence="3" id="KW-0472">Membrane</keyword>
<dbReference type="EMBL" id="CP009976">
    <property type="protein sequence ID" value="AIZ41986.1"/>
    <property type="molecule type" value="Genomic_DNA"/>
</dbReference>
<dbReference type="InterPro" id="IPR000462">
    <property type="entry name" value="CDP-OH_P_trans"/>
</dbReference>
<gene>
    <name evidence="4" type="ORF">M666_10565</name>
</gene>
<name>A0AAU8RP94_9FLAO</name>
<dbReference type="PROSITE" id="PS51257">
    <property type="entry name" value="PROKAR_LIPOPROTEIN"/>
    <property type="match status" value="1"/>
</dbReference>
<protein>
    <submittedName>
        <fullName evidence="4">Phosphatidylserine synthase</fullName>
    </submittedName>
</protein>
<organism evidence="4 5">
    <name type="scientific">Cellulophaga baltica 18</name>
    <dbReference type="NCBI Taxonomy" id="1348584"/>
    <lineage>
        <taxon>Bacteria</taxon>
        <taxon>Pseudomonadati</taxon>
        <taxon>Bacteroidota</taxon>
        <taxon>Flavobacteriia</taxon>
        <taxon>Flavobacteriales</taxon>
        <taxon>Flavobacteriaceae</taxon>
        <taxon>Cellulophaga</taxon>
    </lineage>
</organism>
<keyword evidence="3" id="KW-0812">Transmembrane</keyword>
<evidence type="ECO:0000256" key="2">
    <source>
        <dbReference type="RuleBase" id="RU003750"/>
    </source>
</evidence>
<feature type="transmembrane region" description="Helical" evidence="3">
    <location>
        <begin position="145"/>
        <end position="168"/>
    </location>
</feature>
<dbReference type="Proteomes" id="UP000030786">
    <property type="component" value="Chromosome"/>
</dbReference>
<feature type="transmembrane region" description="Helical" evidence="3">
    <location>
        <begin position="216"/>
        <end position="243"/>
    </location>
</feature>
<proteinExistence type="inferred from homology"/>
<evidence type="ECO:0000256" key="1">
    <source>
        <dbReference type="ARBA" id="ARBA00022679"/>
    </source>
</evidence>
<dbReference type="Pfam" id="PF01066">
    <property type="entry name" value="CDP-OH_P_transf"/>
    <property type="match status" value="1"/>
</dbReference>
<feature type="transmembrane region" description="Helical" evidence="3">
    <location>
        <begin position="31"/>
        <end position="53"/>
    </location>
</feature>
<dbReference type="GeneID" id="78061182"/>
<keyword evidence="1 2" id="KW-0808">Transferase</keyword>
<dbReference type="KEGG" id="cbat:M666_10565"/>
<sequence length="254" mass="28112">MKKHIPNLITLLNLFCGCIAVFFAVHGVFEMVALFVFLGIFFDYFDGFAARLLNVKSGLGLQLDSLADMVTSGVVPGIVMFKLLEMSSTGGWSGGLFSESSGLATWQSFKLNPQELIPLLGLIVTLASAYRLAKFNIDENQTNSFIGLPTPANTLLIISLPLILLYHTNEVLNNMILNQWFLIGLTFLSAYLLNANIPLFALKFSNWSFKDNAIRYLFLVVSIILLVTLKFMAVPAIILFYVLTSVLNLIKVKG</sequence>
<reference evidence="4 5" key="1">
    <citation type="journal article" date="2014" name="Environ. Microbiol.">
        <title>Contrasting genomic patterns and infection strategies of two co-existing Bacteroidetes podovirus genera.</title>
        <authorList>
            <person name="Holmfeldt K."/>
            <person name="Howard-Varona C."/>
            <person name="Solonenko N."/>
            <person name="Sullivan M.B."/>
        </authorList>
    </citation>
    <scope>NUCLEOTIDE SEQUENCE [LARGE SCALE GENOMIC DNA]</scope>
    <source>
        <strain evidence="4 5">18</strain>
    </source>
</reference>
<dbReference type="AlphaFoldDB" id="A0AAU8RP94"/>
<dbReference type="InterPro" id="IPR043130">
    <property type="entry name" value="CDP-OH_PTrfase_TM_dom"/>
</dbReference>
<dbReference type="GO" id="GO:0016780">
    <property type="term" value="F:phosphotransferase activity, for other substituted phosphate groups"/>
    <property type="evidence" value="ECO:0007669"/>
    <property type="project" value="InterPro"/>
</dbReference>